<organism evidence="3 4">
    <name type="scientific">Mola mola</name>
    <name type="common">Ocean sunfish</name>
    <name type="synonym">Tetraodon mola</name>
    <dbReference type="NCBI Taxonomy" id="94237"/>
    <lineage>
        <taxon>Eukaryota</taxon>
        <taxon>Metazoa</taxon>
        <taxon>Chordata</taxon>
        <taxon>Craniata</taxon>
        <taxon>Vertebrata</taxon>
        <taxon>Euteleostomi</taxon>
        <taxon>Actinopterygii</taxon>
        <taxon>Neopterygii</taxon>
        <taxon>Teleostei</taxon>
        <taxon>Neoteleostei</taxon>
        <taxon>Acanthomorphata</taxon>
        <taxon>Eupercaria</taxon>
        <taxon>Tetraodontiformes</taxon>
        <taxon>Molidae</taxon>
        <taxon>Mola</taxon>
    </lineage>
</organism>
<evidence type="ECO:0000313" key="3">
    <source>
        <dbReference type="Ensembl" id="ENSMMOP00000021378.1"/>
    </source>
</evidence>
<accession>A0A3Q3WT21</accession>
<name>A0A3Q3WT21_MOLML</name>
<dbReference type="Gene3D" id="1.10.510.10">
    <property type="entry name" value="Transferase(Phosphotransferase) domain 1"/>
    <property type="match status" value="1"/>
</dbReference>
<dbReference type="PROSITE" id="PS50011">
    <property type="entry name" value="PROTEIN_KINASE_DOM"/>
    <property type="match status" value="1"/>
</dbReference>
<proteinExistence type="predicted"/>
<keyword evidence="4" id="KW-1185">Reference proteome</keyword>
<dbReference type="GO" id="GO:0004672">
    <property type="term" value="F:protein kinase activity"/>
    <property type="evidence" value="ECO:0007669"/>
    <property type="project" value="InterPro"/>
</dbReference>
<dbReference type="PANTHER" id="PTHR11909">
    <property type="entry name" value="CASEIN KINASE-RELATED"/>
    <property type="match status" value="1"/>
</dbReference>
<reference evidence="3" key="2">
    <citation type="submission" date="2025-09" db="UniProtKB">
        <authorList>
            <consortium name="Ensembl"/>
        </authorList>
    </citation>
    <scope>IDENTIFICATION</scope>
</reference>
<dbReference type="InterPro" id="IPR011009">
    <property type="entry name" value="Kinase-like_dom_sf"/>
</dbReference>
<dbReference type="InterPro" id="IPR050235">
    <property type="entry name" value="CK1_Ser-Thr_kinase"/>
</dbReference>
<reference evidence="3" key="1">
    <citation type="submission" date="2025-08" db="UniProtKB">
        <authorList>
            <consortium name="Ensembl"/>
        </authorList>
    </citation>
    <scope>IDENTIFICATION</scope>
</reference>
<dbReference type="Ensembl" id="ENSMMOT00000021734.1">
    <property type="protein sequence ID" value="ENSMMOP00000021378.1"/>
    <property type="gene ID" value="ENSMMOG00000016247.1"/>
</dbReference>
<evidence type="ECO:0000259" key="2">
    <source>
        <dbReference type="PROSITE" id="PS50011"/>
    </source>
</evidence>
<dbReference type="SUPFAM" id="SSF56112">
    <property type="entry name" value="Protein kinase-like (PK-like)"/>
    <property type="match status" value="1"/>
</dbReference>
<dbReference type="InterPro" id="IPR000719">
    <property type="entry name" value="Prot_kinase_dom"/>
</dbReference>
<feature type="region of interest" description="Disordered" evidence="1">
    <location>
        <begin position="1"/>
        <end position="25"/>
    </location>
</feature>
<evidence type="ECO:0000256" key="1">
    <source>
        <dbReference type="SAM" id="MobiDB-lite"/>
    </source>
</evidence>
<dbReference type="OMA" id="VMTLEYE"/>
<dbReference type="Proteomes" id="UP000261620">
    <property type="component" value="Unplaced"/>
</dbReference>
<feature type="domain" description="Protein kinase" evidence="2">
    <location>
        <begin position="35"/>
        <end position="320"/>
    </location>
</feature>
<dbReference type="GO" id="GO:0005524">
    <property type="term" value="F:ATP binding"/>
    <property type="evidence" value="ECO:0007669"/>
    <property type="project" value="InterPro"/>
</dbReference>
<dbReference type="AlphaFoldDB" id="A0A3Q3WT21"/>
<evidence type="ECO:0000313" key="4">
    <source>
        <dbReference type="Proteomes" id="UP000261620"/>
    </source>
</evidence>
<sequence length="333" mass="37168">MFLKCKSKAKKAKQMPAVEPLQEGEEVADTTGKKWRLVKRLSQSTTELIYEVSQSGSQSSSKESNQILKLGPKDGRIFNEQNFLQRAAKPASVDKWIKQNKMDFLGIPSCVGFGLHADSYRFLIFSNMGEPLQSVTDEDKLLSEKAVLQLACRILNVLQYIHSNEYVHANINAENIYIKQGEKSKVFLAGYYHAFRYCPAGQHVQYREASRTPHEGAIEFISLDTHKGAGPSRRSDLQSLGYCMLCWHTGTLPWSGLANPDQVATQKQRYMDNVPALLSYCFGKKSVSSAFQTYLTAVMALQYSELPDYSALQAGLSAALLQLGGSLEQPITF</sequence>
<protein>
    <recommendedName>
        <fullName evidence="2">Protein kinase domain-containing protein</fullName>
    </recommendedName>
</protein>
<feature type="compositionally biased region" description="Basic residues" evidence="1">
    <location>
        <begin position="1"/>
        <end position="13"/>
    </location>
</feature>
<dbReference type="Pfam" id="PF00069">
    <property type="entry name" value="Pkinase"/>
    <property type="match status" value="1"/>
</dbReference>